<dbReference type="RefSeq" id="WP_006122898.1">
    <property type="nucleotide sequence ID" value="NZ_CP098609.1"/>
</dbReference>
<sequence length="288" mass="31837">MLHGPVVRRRKLGEELRSLRHTSGMTSREVARMLGWHQSKVSRIETGASGVTPADVSRLLDVYAVRDPQLRSLLEVLAGSAGGGGSGWWHAYRGLIPPQYRDFISLESQASTVRTLETSVVPGLLQTAGYARAVTRASLDGLPDGRLDSLVEVRLTRQRVLRASPPLRFTAVLDEAVLHREVGGPEVMRDQLEHLTQVAQLPHVQLQLLPFSVGGYVGLTGPFVIFSFPNISDLDVVVLDHLTSSLYLERREDLEAYSSAFRTLQSHALSPERSLDVITEIGRSFRRS</sequence>
<keyword evidence="3" id="KW-1185">Reference proteome</keyword>
<protein>
    <submittedName>
        <fullName evidence="2">Helix-turn-helix domain-containing protein</fullName>
    </submittedName>
</protein>
<evidence type="ECO:0000313" key="2">
    <source>
        <dbReference type="EMBL" id="USC51123.1"/>
    </source>
</evidence>
<reference evidence="2" key="1">
    <citation type="submission" date="2021-08" db="EMBL/GenBank/DDBJ databases">
        <title>DNA methylation of m4C regulates biosynthesis of daptomycin in Streptomyces roseosporus L30.</title>
        <authorList>
            <person name="Fang J.-L."/>
        </authorList>
    </citation>
    <scope>NUCLEOTIDE SEQUENCE</scope>
    <source>
        <strain evidence="2">L30</strain>
    </source>
</reference>
<organism evidence="2 3">
    <name type="scientific">Streptomyces filamentosus</name>
    <name type="common">Streptomyces roseosporus</name>
    <dbReference type="NCBI Taxonomy" id="67294"/>
    <lineage>
        <taxon>Bacteria</taxon>
        <taxon>Bacillati</taxon>
        <taxon>Actinomycetota</taxon>
        <taxon>Actinomycetes</taxon>
        <taxon>Kitasatosporales</taxon>
        <taxon>Streptomycetaceae</taxon>
        <taxon>Streptomyces</taxon>
    </lineage>
</organism>
<dbReference type="SUPFAM" id="SSF47413">
    <property type="entry name" value="lambda repressor-like DNA-binding domains"/>
    <property type="match status" value="1"/>
</dbReference>
<dbReference type="InterPro" id="IPR043917">
    <property type="entry name" value="DUF5753"/>
</dbReference>
<proteinExistence type="predicted"/>
<dbReference type="InterPro" id="IPR010982">
    <property type="entry name" value="Lambda_DNA-bd_dom_sf"/>
</dbReference>
<dbReference type="InterPro" id="IPR001387">
    <property type="entry name" value="Cro/C1-type_HTH"/>
</dbReference>
<feature type="domain" description="HTH cro/C1-type" evidence="1">
    <location>
        <begin position="16"/>
        <end position="70"/>
    </location>
</feature>
<evidence type="ECO:0000313" key="3">
    <source>
        <dbReference type="Proteomes" id="UP001056079"/>
    </source>
</evidence>
<dbReference type="SMART" id="SM00530">
    <property type="entry name" value="HTH_XRE"/>
    <property type="match status" value="1"/>
</dbReference>
<gene>
    <name evidence="2" type="ORF">K7395_32525</name>
</gene>
<dbReference type="EMBL" id="CP098609">
    <property type="protein sequence ID" value="USC51123.1"/>
    <property type="molecule type" value="Genomic_DNA"/>
</dbReference>
<dbReference type="CDD" id="cd00093">
    <property type="entry name" value="HTH_XRE"/>
    <property type="match status" value="1"/>
</dbReference>
<name>A0ABY4V624_STRFL</name>
<dbReference type="Proteomes" id="UP001056079">
    <property type="component" value="Chromosome"/>
</dbReference>
<evidence type="ECO:0000259" key="1">
    <source>
        <dbReference type="PROSITE" id="PS50943"/>
    </source>
</evidence>
<accession>A0ABY4V624</accession>
<dbReference type="Pfam" id="PF13560">
    <property type="entry name" value="HTH_31"/>
    <property type="match status" value="1"/>
</dbReference>
<dbReference type="PROSITE" id="PS50943">
    <property type="entry name" value="HTH_CROC1"/>
    <property type="match status" value="1"/>
</dbReference>
<dbReference type="Gene3D" id="1.10.260.40">
    <property type="entry name" value="lambda repressor-like DNA-binding domains"/>
    <property type="match status" value="1"/>
</dbReference>
<dbReference type="Pfam" id="PF19054">
    <property type="entry name" value="DUF5753"/>
    <property type="match status" value="1"/>
</dbReference>